<keyword evidence="3" id="KW-1185">Reference proteome</keyword>
<evidence type="ECO:0000256" key="1">
    <source>
        <dbReference type="SAM" id="SignalP"/>
    </source>
</evidence>
<evidence type="ECO:0000313" key="3">
    <source>
        <dbReference type="Proteomes" id="UP001379235"/>
    </source>
</evidence>
<name>A0ABU8S3Y4_9SPHN</name>
<evidence type="ECO:0008006" key="4">
    <source>
        <dbReference type="Google" id="ProtNLM"/>
    </source>
</evidence>
<keyword evidence="1" id="KW-0732">Signal</keyword>
<protein>
    <recommendedName>
        <fullName evidence="4">Lipoprotein</fullName>
    </recommendedName>
</protein>
<gene>
    <name evidence="2" type="ORF">WG900_01875</name>
</gene>
<feature type="signal peptide" evidence="1">
    <location>
        <begin position="1"/>
        <end position="19"/>
    </location>
</feature>
<evidence type="ECO:0000313" key="2">
    <source>
        <dbReference type="EMBL" id="MEJ6008659.1"/>
    </source>
</evidence>
<dbReference type="Proteomes" id="UP001379235">
    <property type="component" value="Unassembled WGS sequence"/>
</dbReference>
<dbReference type="RefSeq" id="WP_339964261.1">
    <property type="nucleotide sequence ID" value="NZ_JBBHJY010000001.1"/>
</dbReference>
<feature type="chain" id="PRO_5046748674" description="Lipoprotein" evidence="1">
    <location>
        <begin position="20"/>
        <end position="159"/>
    </location>
</feature>
<organism evidence="2 3">
    <name type="scientific">Novosphingobium aquae</name>
    <dbReference type="NCBI Taxonomy" id="3133435"/>
    <lineage>
        <taxon>Bacteria</taxon>
        <taxon>Pseudomonadati</taxon>
        <taxon>Pseudomonadota</taxon>
        <taxon>Alphaproteobacteria</taxon>
        <taxon>Sphingomonadales</taxon>
        <taxon>Sphingomonadaceae</taxon>
        <taxon>Novosphingobium</taxon>
    </lineage>
</organism>
<proteinExistence type="predicted"/>
<comment type="caution">
    <text evidence="2">The sequence shown here is derived from an EMBL/GenBank/DDBJ whole genome shotgun (WGS) entry which is preliminary data.</text>
</comment>
<dbReference type="PROSITE" id="PS51257">
    <property type="entry name" value="PROKAR_LIPOPROTEIN"/>
    <property type="match status" value="1"/>
</dbReference>
<sequence>MKRLILSTVLLMAACGTGAPTSARFTEIQADSGVNVWTEIEIKAGAFTHPGIVEEIAKLETALQADIASGKVKSGPQVEYVQSLIFVDTASENHRKFGALRFPIAAFKSAQASIEPGAILNAADMVQLAPGTGASQAYCSDSERRNKASSFCSLVDVAE</sequence>
<accession>A0ABU8S3Y4</accession>
<dbReference type="EMBL" id="JBBHJY010000001">
    <property type="protein sequence ID" value="MEJ6008659.1"/>
    <property type="molecule type" value="Genomic_DNA"/>
</dbReference>
<reference evidence="2 3" key="1">
    <citation type="submission" date="2024-03" db="EMBL/GenBank/DDBJ databases">
        <authorList>
            <person name="Jo J.-H."/>
        </authorList>
    </citation>
    <scope>NUCLEOTIDE SEQUENCE [LARGE SCALE GENOMIC DNA]</scope>
    <source>
        <strain evidence="2 3">AS3R-12</strain>
    </source>
</reference>